<organism evidence="1 2">
    <name type="scientific">Saccharomonospora xinjiangensis XJ-54</name>
    <dbReference type="NCBI Taxonomy" id="882086"/>
    <lineage>
        <taxon>Bacteria</taxon>
        <taxon>Bacillati</taxon>
        <taxon>Actinomycetota</taxon>
        <taxon>Actinomycetes</taxon>
        <taxon>Pseudonocardiales</taxon>
        <taxon>Pseudonocardiaceae</taxon>
        <taxon>Saccharomonospora</taxon>
    </lineage>
</organism>
<dbReference type="eggNOG" id="COG0694">
    <property type="taxonomic scope" value="Bacteria"/>
</dbReference>
<dbReference type="Proteomes" id="UP000004691">
    <property type="component" value="Unassembled WGS sequence"/>
</dbReference>
<dbReference type="HOGENOM" id="CLU_106183_0_0_11"/>
<dbReference type="EMBL" id="JH636049">
    <property type="protein sequence ID" value="EID53442.1"/>
    <property type="molecule type" value="Genomic_DNA"/>
</dbReference>
<gene>
    <name evidence="1" type="ORF">SacxiDRAFT_1183</name>
</gene>
<proteinExistence type="predicted"/>
<name>I0UZY9_9PSEU</name>
<dbReference type="OrthoDB" id="4320373at2"/>
<protein>
    <submittedName>
        <fullName evidence="1">Uncharacterized protein</fullName>
    </submittedName>
</protein>
<evidence type="ECO:0000313" key="2">
    <source>
        <dbReference type="Proteomes" id="UP000004691"/>
    </source>
</evidence>
<accession>I0UZY9</accession>
<dbReference type="AlphaFoldDB" id="I0UZY9"/>
<sequence>MGEHGKDDIGRIRRRLSELDDGLAGLSERADGEALDTVRALVEIYGEALARVVAIATETAPGLHDTLGRDELVGHLLLVHDLHPHDPATRIRRALEELGPRLAAELTGYDDGVATVSVEGAARAGGDAEETVKGTVAAAAPEVRDVRVRVRTEPAFVPLTAVRSR</sequence>
<evidence type="ECO:0000313" key="1">
    <source>
        <dbReference type="EMBL" id="EID53442.1"/>
    </source>
</evidence>
<dbReference type="STRING" id="882086.SacxiDRAFT_1183"/>
<dbReference type="RefSeq" id="WP_006237564.1">
    <property type="nucleotide sequence ID" value="NZ_JH636049.1"/>
</dbReference>
<reference evidence="1 2" key="1">
    <citation type="submission" date="2012-01" db="EMBL/GenBank/DDBJ databases">
        <title>Improved High-Quality Draft sequence of Saccharomonospora xinjiangensis XJ-54.</title>
        <authorList>
            <consortium name="US DOE Joint Genome Institute"/>
            <person name="Lucas S."/>
            <person name="Han J."/>
            <person name="Lapidus A."/>
            <person name="Cheng J.-F."/>
            <person name="Goodwin L."/>
            <person name="Pitluck S."/>
            <person name="Peters L."/>
            <person name="Mikhailova N."/>
            <person name="Teshima H."/>
            <person name="Detter J.C."/>
            <person name="Han C."/>
            <person name="Tapia R."/>
            <person name="Land M."/>
            <person name="Hauser L."/>
            <person name="Kyrpides N."/>
            <person name="Ivanova N."/>
            <person name="Pagani I."/>
            <person name="Brambilla E.-M."/>
            <person name="Klenk H.-P."/>
            <person name="Woyke T."/>
        </authorList>
    </citation>
    <scope>NUCLEOTIDE SEQUENCE [LARGE SCALE GENOMIC DNA]</scope>
    <source>
        <strain evidence="1 2">XJ-54</strain>
    </source>
</reference>
<keyword evidence="2" id="KW-1185">Reference proteome</keyword>